<keyword evidence="2" id="KW-1185">Reference proteome</keyword>
<comment type="caution">
    <text evidence="1">The sequence shown here is derived from an EMBL/GenBank/DDBJ whole genome shotgun (WGS) entry which is preliminary data.</text>
</comment>
<dbReference type="EMBL" id="JASBWR010000029">
    <property type="protein sequence ID" value="KAJ9106628.1"/>
    <property type="molecule type" value="Genomic_DNA"/>
</dbReference>
<protein>
    <submittedName>
        <fullName evidence="1">Uncharacterized protein</fullName>
    </submittedName>
</protein>
<accession>A0ACC2W4J9</accession>
<sequence>MSVNHHAVDVPVTDLDDEDDILFEERHNMLHDVSDLDFERPEPTISSKMKNWFSRPPENSYEMVNFDDLGSSDSFDLNKQPEPKILRTRRRLFISFGSLLLIGVVAIVFYIFGKLSGSNVSHSFKRILSNSTHDFYPTTIVVSLDGFHPHYINEKRTPTLHNMMISDYGAPYMTPSFPSSTFPNHWTLITGLYPSEHGIVGNTFYDPQLQKQFVNTDPKKGGLDPDFWQGGEPVWKTAHNYGVKSAIHMWPGSEVPGVGINGGPLHVDRYNGSEPLTAKVDRVISWIDNDIASRPELILAYVPTIDLVGHKYGISGEHLDKSLQEVDKFVLSLSSELEKRNLNNIVNLIVLSDHGMAPTSNDRLLYLDDVVDLNKIEHVDGWPLYGLRPKSDYSVEEAYKDIKAALKGNENFRLYKVDEFPPEWNFGAGHRFSYRLAPLWIVPNVGYAITTHKNMEENNNDYSPKGVHGYNNTELLMRALFLGKGPYFETLLQAEKKVKPFPNTEVYNMICESLFISPAPNNGSSSFMAKNSLPTDWRDMLDYPSLPFEIEHIVNNSTYDMLYRSVEQQETNQSPAEHGEIHDPTTLVTTTKLADHKNEHEHTVTVTASPNPKPTESKPPSYWRPSFNIGEGLKHLGHEIEQGVGSVVEEIEDTLGGLFSDDRNL</sequence>
<organism evidence="1 2">
    <name type="scientific">Naganishia cerealis</name>
    <dbReference type="NCBI Taxonomy" id="610337"/>
    <lineage>
        <taxon>Eukaryota</taxon>
        <taxon>Fungi</taxon>
        <taxon>Dikarya</taxon>
        <taxon>Basidiomycota</taxon>
        <taxon>Agaricomycotina</taxon>
        <taxon>Tremellomycetes</taxon>
        <taxon>Filobasidiales</taxon>
        <taxon>Filobasidiaceae</taxon>
        <taxon>Naganishia</taxon>
    </lineage>
</organism>
<name>A0ACC2W4J9_9TREE</name>
<reference evidence="1" key="1">
    <citation type="submission" date="2023-04" db="EMBL/GenBank/DDBJ databases">
        <title>Draft Genome sequencing of Naganishia species isolated from polar environments using Oxford Nanopore Technology.</title>
        <authorList>
            <person name="Leo P."/>
            <person name="Venkateswaran K."/>
        </authorList>
    </citation>
    <scope>NUCLEOTIDE SEQUENCE</scope>
    <source>
        <strain evidence="1">MNA-CCFEE 5261</strain>
    </source>
</reference>
<dbReference type="Proteomes" id="UP001241377">
    <property type="component" value="Unassembled WGS sequence"/>
</dbReference>
<evidence type="ECO:0000313" key="2">
    <source>
        <dbReference type="Proteomes" id="UP001241377"/>
    </source>
</evidence>
<evidence type="ECO:0000313" key="1">
    <source>
        <dbReference type="EMBL" id="KAJ9106628.1"/>
    </source>
</evidence>
<proteinExistence type="predicted"/>
<gene>
    <name evidence="1" type="ORF">QFC19_003125</name>
</gene>